<evidence type="ECO:0000259" key="6">
    <source>
        <dbReference type="Pfam" id="PF01619"/>
    </source>
</evidence>
<dbReference type="Gene3D" id="3.20.20.220">
    <property type="match status" value="1"/>
</dbReference>
<keyword evidence="5" id="KW-0285">Flavoprotein</keyword>
<dbReference type="Pfam" id="PF01619">
    <property type="entry name" value="Pro_dh"/>
    <property type="match status" value="1"/>
</dbReference>
<name>A0AAJ8MXM3_9TREE</name>
<evidence type="ECO:0000256" key="4">
    <source>
        <dbReference type="ARBA" id="ARBA00023062"/>
    </source>
</evidence>
<keyword evidence="3 5" id="KW-0560">Oxidoreductase</keyword>
<feature type="domain" description="Proline dehydrogenase" evidence="6">
    <location>
        <begin position="53"/>
        <end position="354"/>
    </location>
</feature>
<dbReference type="PANTHER" id="PTHR13914">
    <property type="entry name" value="PROLINE OXIDASE"/>
    <property type="match status" value="1"/>
</dbReference>
<comment type="catalytic activity">
    <reaction evidence="5">
        <text>L-proline + a quinone = (S)-1-pyrroline-5-carboxylate + a quinol + H(+)</text>
        <dbReference type="Rhea" id="RHEA:23784"/>
        <dbReference type="ChEBI" id="CHEBI:15378"/>
        <dbReference type="ChEBI" id="CHEBI:17388"/>
        <dbReference type="ChEBI" id="CHEBI:24646"/>
        <dbReference type="ChEBI" id="CHEBI:60039"/>
        <dbReference type="ChEBI" id="CHEBI:132124"/>
        <dbReference type="EC" id="1.5.5.2"/>
    </reaction>
</comment>
<proteinExistence type="inferred from homology"/>
<keyword evidence="8" id="KW-1185">Reference proteome</keyword>
<dbReference type="AlphaFoldDB" id="A0AAJ8MXM3"/>
<sequence length="390" mass="42499">MLGLPSVVDYSYGLLDFLLKTRIPLVPTVTETFVRSTFFAQFIPGETAEECLPAMEALRRDNTGSALNYSAEADAITLEGELDIETRRYQEIERALDVQGDFEQRMQAEGWAPGSSAFAVKVSGLIDGNILKRASSALHQTRATAASRIGQEVQDPGFAYEGDGQIISSSATRVSIPDSVLSLLNTGDLEKLQLLWERLDSLAQRAKRNGYTLLLSMKYNRPTTTRNSSVRSNRPVVYGTYQSYLMRQPAFLKAAIEHAEENGYALGLKVVRGGYITKEKAAGEAKGLPGNGAVWASKPLTDASYNGSVETVLETLKTQLVSGKSLPLSVIFGTHNTDSVQTIIQTLESKGLASRSPNGALSLRKDVEGRVNVAQLYEWVRSYASVSGWA</sequence>
<dbReference type="InterPro" id="IPR002872">
    <property type="entry name" value="Proline_DH_dom"/>
</dbReference>
<accession>A0AAJ8MXM3</accession>
<dbReference type="GeneID" id="43592471"/>
<dbReference type="Proteomes" id="UP000322225">
    <property type="component" value="Chromosome 5"/>
</dbReference>
<organism evidence="7 8">
    <name type="scientific">Kwoniella shandongensis</name>
    <dbReference type="NCBI Taxonomy" id="1734106"/>
    <lineage>
        <taxon>Eukaryota</taxon>
        <taxon>Fungi</taxon>
        <taxon>Dikarya</taxon>
        <taxon>Basidiomycota</taxon>
        <taxon>Agaricomycotina</taxon>
        <taxon>Tremellomycetes</taxon>
        <taxon>Tremellales</taxon>
        <taxon>Cryptococcaceae</taxon>
        <taxon>Kwoniella</taxon>
    </lineage>
</organism>
<comment type="similarity">
    <text evidence="1 5">Belongs to the proline oxidase family.</text>
</comment>
<comment type="cofactor">
    <cofactor evidence="5">
        <name>FAD</name>
        <dbReference type="ChEBI" id="CHEBI:57692"/>
    </cofactor>
</comment>
<evidence type="ECO:0000256" key="1">
    <source>
        <dbReference type="ARBA" id="ARBA00005869"/>
    </source>
</evidence>
<dbReference type="SUPFAM" id="SSF51730">
    <property type="entry name" value="FAD-linked oxidoreductase"/>
    <property type="match status" value="1"/>
</dbReference>
<dbReference type="EMBL" id="CP144055">
    <property type="protein sequence ID" value="WWD18866.1"/>
    <property type="molecule type" value="Genomic_DNA"/>
</dbReference>
<keyword evidence="5" id="KW-0274">FAD</keyword>
<dbReference type="GO" id="GO:0005739">
    <property type="term" value="C:mitochondrion"/>
    <property type="evidence" value="ECO:0007669"/>
    <property type="project" value="TreeGrafter"/>
</dbReference>
<dbReference type="EC" id="1.5.5.2" evidence="2 5"/>
<dbReference type="InterPro" id="IPR029041">
    <property type="entry name" value="FAD-linked_oxidoreductase-like"/>
</dbReference>
<dbReference type="RefSeq" id="XP_065823350.1">
    <property type="nucleotide sequence ID" value="XM_065967278.1"/>
</dbReference>
<dbReference type="PANTHER" id="PTHR13914:SF0">
    <property type="entry name" value="PROLINE DEHYDROGENASE 1, MITOCHONDRIAL"/>
    <property type="match status" value="1"/>
</dbReference>
<reference evidence="7" key="1">
    <citation type="submission" date="2017-08" db="EMBL/GenBank/DDBJ databases">
        <authorList>
            <person name="Cuomo C."/>
            <person name="Billmyre B."/>
            <person name="Heitman J."/>
        </authorList>
    </citation>
    <scope>NUCLEOTIDE SEQUENCE</scope>
    <source>
        <strain evidence="7">CBS 12478</strain>
    </source>
</reference>
<dbReference type="GO" id="GO:0004657">
    <property type="term" value="F:proline dehydrogenase activity"/>
    <property type="evidence" value="ECO:0007669"/>
    <property type="project" value="UniProtKB-EC"/>
</dbReference>
<evidence type="ECO:0000313" key="7">
    <source>
        <dbReference type="EMBL" id="WWD18866.1"/>
    </source>
</evidence>
<reference evidence="7" key="2">
    <citation type="submission" date="2024-01" db="EMBL/GenBank/DDBJ databases">
        <title>Comparative genomics of Cryptococcus and Kwoniella reveals pathogenesis evolution and contrasting modes of karyotype evolution via chromosome fusion or intercentromeric recombination.</title>
        <authorList>
            <person name="Coelho M.A."/>
            <person name="David-Palma M."/>
            <person name="Shea T."/>
            <person name="Bowers K."/>
            <person name="McGinley-Smith S."/>
            <person name="Mohammad A.W."/>
            <person name="Gnirke A."/>
            <person name="Yurkov A.M."/>
            <person name="Nowrousian M."/>
            <person name="Sun S."/>
            <person name="Cuomo C.A."/>
            <person name="Heitman J."/>
        </authorList>
    </citation>
    <scope>NUCLEOTIDE SEQUENCE</scope>
    <source>
        <strain evidence="7">CBS 12478</strain>
    </source>
</reference>
<dbReference type="InterPro" id="IPR015659">
    <property type="entry name" value="Proline_oxidase"/>
</dbReference>
<evidence type="ECO:0000256" key="3">
    <source>
        <dbReference type="ARBA" id="ARBA00023002"/>
    </source>
</evidence>
<evidence type="ECO:0000313" key="8">
    <source>
        <dbReference type="Proteomes" id="UP000322225"/>
    </source>
</evidence>
<evidence type="ECO:0000256" key="5">
    <source>
        <dbReference type="RuleBase" id="RU364054"/>
    </source>
</evidence>
<dbReference type="KEGG" id="ksn:43592471"/>
<gene>
    <name evidence="7" type="ORF">CI109_103321</name>
</gene>
<keyword evidence="4 5" id="KW-0642">Proline metabolism</keyword>
<dbReference type="GO" id="GO:0010133">
    <property type="term" value="P:L-proline catabolic process to L-glutamate"/>
    <property type="evidence" value="ECO:0007669"/>
    <property type="project" value="TreeGrafter"/>
</dbReference>
<comment type="function">
    <text evidence="5">Converts proline to delta-1-pyrroline-5-carboxylate.</text>
</comment>
<protein>
    <recommendedName>
        <fullName evidence="2 5">Proline dehydrogenase</fullName>
        <ecNumber evidence="2 5">1.5.5.2</ecNumber>
    </recommendedName>
</protein>
<dbReference type="GO" id="GO:0071949">
    <property type="term" value="F:FAD binding"/>
    <property type="evidence" value="ECO:0007669"/>
    <property type="project" value="TreeGrafter"/>
</dbReference>
<evidence type="ECO:0000256" key="2">
    <source>
        <dbReference type="ARBA" id="ARBA00012695"/>
    </source>
</evidence>